<accession>A0A0C1H6C8</accession>
<gene>
    <name evidence="2" type="ORF">DB44_BQ00010</name>
</gene>
<sequence length="355" mass="41789">MLRNSYITRVRVTMMRYIKPWIFLLSLNSAFLLAENFDKETNDSSKTATISETIGASKELDNYREAHPEIYNENCWSSVEPETDAEYARSHNLWGIWLPEGPPMFRPFLADPRQLTYSVGWRFNDRATVKNVIDVSFGDTLPIFRWCDIWKFRGDLQLELEGGVWAIFDPLHKSAPLIDADYYVGVPITYAFGNWALRLRGYHISTHIGDEFLINHPHFDRRNPSIEAIDLSVSWQKEQIRLYGVLGWVCCQDDSFRVGPFYLETGLELRLSQLGYRDHCNRLYSEPFFGMHFRYQSHFKKHINQTYVLGWEWGKVSGIRRKFRLFLEYHDGYSLDGQFCKRATHYLSFRGSYGF</sequence>
<feature type="chain" id="PRO_5002151028" description="DUF1207 domain-containing protein" evidence="1">
    <location>
        <begin position="35"/>
        <end position="355"/>
    </location>
</feature>
<evidence type="ECO:0000313" key="3">
    <source>
        <dbReference type="Proteomes" id="UP000031465"/>
    </source>
</evidence>
<evidence type="ECO:0000256" key="1">
    <source>
        <dbReference type="SAM" id="SignalP"/>
    </source>
</evidence>
<protein>
    <recommendedName>
        <fullName evidence="4">DUF1207 domain-containing protein</fullName>
    </recommendedName>
</protein>
<evidence type="ECO:0008006" key="4">
    <source>
        <dbReference type="Google" id="ProtNLM"/>
    </source>
</evidence>
<dbReference type="AlphaFoldDB" id="A0A0C1H6C8"/>
<proteinExistence type="predicted"/>
<dbReference type="PATRIC" id="fig|362787.3.peg.647"/>
<dbReference type="Proteomes" id="UP000031465">
    <property type="component" value="Unassembled WGS sequence"/>
</dbReference>
<organism evidence="2 3">
    <name type="scientific">Candidatus Protochlamydia amoebophila</name>
    <dbReference type="NCBI Taxonomy" id="362787"/>
    <lineage>
        <taxon>Bacteria</taxon>
        <taxon>Pseudomonadati</taxon>
        <taxon>Chlamydiota</taxon>
        <taxon>Chlamydiia</taxon>
        <taxon>Parachlamydiales</taxon>
        <taxon>Parachlamydiaceae</taxon>
        <taxon>Candidatus Protochlamydia</taxon>
    </lineage>
</organism>
<feature type="signal peptide" evidence="1">
    <location>
        <begin position="1"/>
        <end position="34"/>
    </location>
</feature>
<comment type="caution">
    <text evidence="2">The sequence shown here is derived from an EMBL/GenBank/DDBJ whole genome shotgun (WGS) entry which is preliminary data.</text>
</comment>
<name>A0A0C1H6C8_9BACT</name>
<evidence type="ECO:0000313" key="2">
    <source>
        <dbReference type="EMBL" id="KIC73029.1"/>
    </source>
</evidence>
<keyword evidence="1" id="KW-0732">Signal</keyword>
<dbReference type="InterPro" id="IPR009599">
    <property type="entry name" value="DUF1207"/>
</dbReference>
<reference evidence="2 3" key="1">
    <citation type="journal article" date="2014" name="Mol. Biol. Evol.">
        <title>Massive expansion of Ubiquitination-related gene families within the Chlamydiae.</title>
        <authorList>
            <person name="Domman D."/>
            <person name="Collingro A."/>
            <person name="Lagkouvardos I."/>
            <person name="Gehre L."/>
            <person name="Weinmaier T."/>
            <person name="Rattei T."/>
            <person name="Subtil A."/>
            <person name="Horn M."/>
        </authorList>
    </citation>
    <scope>NUCLEOTIDE SEQUENCE [LARGE SCALE GENOMIC DNA]</scope>
    <source>
        <strain evidence="2 3">EI2</strain>
    </source>
</reference>
<dbReference type="EMBL" id="JSAN01000039">
    <property type="protein sequence ID" value="KIC73029.1"/>
    <property type="molecule type" value="Genomic_DNA"/>
</dbReference>
<dbReference type="Pfam" id="PF06727">
    <property type="entry name" value="DUF1207"/>
    <property type="match status" value="1"/>
</dbReference>